<organism evidence="1 2">
    <name type="scientific">Roseinatronobacter monicus</name>
    <dbReference type="NCBI Taxonomy" id="393481"/>
    <lineage>
        <taxon>Bacteria</taxon>
        <taxon>Pseudomonadati</taxon>
        <taxon>Pseudomonadota</taxon>
        <taxon>Alphaproteobacteria</taxon>
        <taxon>Rhodobacterales</taxon>
        <taxon>Paracoccaceae</taxon>
        <taxon>Roseinatronobacter</taxon>
    </lineage>
</organism>
<protein>
    <submittedName>
        <fullName evidence="1">Type VI secretion system protein ImpH</fullName>
    </submittedName>
</protein>
<gene>
    <name evidence="1" type="ORF">BD293_4291</name>
</gene>
<keyword evidence="2" id="KW-1185">Reference proteome</keyword>
<reference evidence="1 2" key="1">
    <citation type="submission" date="2019-06" db="EMBL/GenBank/DDBJ databases">
        <title>Genomic Encyclopedia of Archaeal and Bacterial Type Strains, Phase II (KMG-II): from individual species to whole genera.</title>
        <authorList>
            <person name="Goeker M."/>
        </authorList>
    </citation>
    <scope>NUCLEOTIDE SEQUENCE [LARGE SCALE GENOMIC DNA]</scope>
    <source>
        <strain evidence="1 2">DSM 18423</strain>
    </source>
</reference>
<dbReference type="PANTHER" id="PTHR35564:SF3">
    <property type="entry name" value="TYPE VI SECRETION SYSTEM BASEPLATE SUBUNIT TSSG"/>
    <property type="match status" value="1"/>
</dbReference>
<sequence length="342" mass="38580">MATPHRQPTTALVESLLQDGHSYAFFRVVEILLRDLGHDVEERALEKQAPKGLRFRVAPHLGFPAGDVVSVICESDEDKDDEDACYNVFVTFLGLHGTSSPLPSHFLETAAWSSTEEGVQTAFNDFFSDRLIWLFYLIWRKYRYYIRYSPDATDQFSGWMFSLIGIGSSDARQRGSVPWSRLLTYLGVIAARTRSAPMIAGVIAHAFGLKAVSIRELEMRTVMIPESQLCSGGIMNCTLGEDMSIGDRIADVSAKFTIVVRDLDFKRCRDFLPSGNDFERLRELVDFLLKDQMAYDIEMHLSERETPEFELGHIDRGRLGWTTFLGSSGQQGRTPIVLSART</sequence>
<dbReference type="EMBL" id="VFPT01000004">
    <property type="protein sequence ID" value="TQM89972.1"/>
    <property type="molecule type" value="Genomic_DNA"/>
</dbReference>
<accession>A0A543K4H7</accession>
<dbReference type="OrthoDB" id="1523296at2"/>
<dbReference type="Proteomes" id="UP000320582">
    <property type="component" value="Unassembled WGS sequence"/>
</dbReference>
<evidence type="ECO:0000313" key="1">
    <source>
        <dbReference type="EMBL" id="TQM89972.1"/>
    </source>
</evidence>
<dbReference type="PANTHER" id="PTHR35564">
    <property type="match status" value="1"/>
</dbReference>
<comment type="caution">
    <text evidence="1">The sequence shown here is derived from an EMBL/GenBank/DDBJ whole genome shotgun (WGS) entry which is preliminary data.</text>
</comment>
<dbReference type="NCBIfam" id="TIGR03347">
    <property type="entry name" value="VI_chp_1"/>
    <property type="match status" value="1"/>
</dbReference>
<evidence type="ECO:0000313" key="2">
    <source>
        <dbReference type="Proteomes" id="UP000320582"/>
    </source>
</evidence>
<dbReference type="InterPro" id="IPR010732">
    <property type="entry name" value="T6SS_TssG-like"/>
</dbReference>
<dbReference type="RefSeq" id="WP_142085586.1">
    <property type="nucleotide sequence ID" value="NZ_VFPT01000004.1"/>
</dbReference>
<dbReference type="Pfam" id="PF06996">
    <property type="entry name" value="T6SS_TssG"/>
    <property type="match status" value="1"/>
</dbReference>
<name>A0A543K4H7_9RHOB</name>
<proteinExistence type="predicted"/>
<dbReference type="AlphaFoldDB" id="A0A543K4H7"/>